<dbReference type="InterPro" id="IPR036020">
    <property type="entry name" value="WW_dom_sf"/>
</dbReference>
<proteinExistence type="predicted"/>
<accession>A0ABQ8HTA8</accession>
<dbReference type="CDD" id="cd00201">
    <property type="entry name" value="WW"/>
    <property type="match status" value="2"/>
</dbReference>
<dbReference type="Pfam" id="PF01846">
    <property type="entry name" value="FF"/>
    <property type="match status" value="5"/>
</dbReference>
<dbReference type="Pfam" id="PF00397">
    <property type="entry name" value="WW"/>
    <property type="match status" value="2"/>
</dbReference>
<feature type="domain" description="WW" evidence="3">
    <location>
        <begin position="230"/>
        <end position="263"/>
    </location>
</feature>
<dbReference type="SMART" id="SM00456">
    <property type="entry name" value="WW"/>
    <property type="match status" value="2"/>
</dbReference>
<dbReference type="PROSITE" id="PS51676">
    <property type="entry name" value="FF"/>
    <property type="match status" value="5"/>
</dbReference>
<dbReference type="Pfam" id="PF25432">
    <property type="entry name" value="FF_PRPF40A"/>
    <property type="match status" value="1"/>
</dbReference>
<feature type="compositionally biased region" description="Low complexity" evidence="2">
    <location>
        <begin position="207"/>
        <end position="216"/>
    </location>
</feature>
<feature type="coiled-coil region" evidence="1">
    <location>
        <begin position="667"/>
        <end position="695"/>
    </location>
</feature>
<dbReference type="InterPro" id="IPR039726">
    <property type="entry name" value="Prp40-like"/>
</dbReference>
<evidence type="ECO:0000313" key="6">
    <source>
        <dbReference type="Proteomes" id="UP000827721"/>
    </source>
</evidence>
<dbReference type="PROSITE" id="PS01159">
    <property type="entry name" value="WW_DOMAIN_1"/>
    <property type="match status" value="1"/>
</dbReference>
<dbReference type="PROSITE" id="PS50020">
    <property type="entry name" value="WW_DOMAIN_2"/>
    <property type="match status" value="2"/>
</dbReference>
<dbReference type="SUPFAM" id="SSF81698">
    <property type="entry name" value="FF domain"/>
    <property type="match status" value="5"/>
</dbReference>
<evidence type="ECO:0000259" key="4">
    <source>
        <dbReference type="PROSITE" id="PS51676"/>
    </source>
</evidence>
<dbReference type="InterPro" id="IPR002713">
    <property type="entry name" value="FF_domain"/>
</dbReference>
<evidence type="ECO:0000313" key="5">
    <source>
        <dbReference type="EMBL" id="KAH7567558.1"/>
    </source>
</evidence>
<protein>
    <recommendedName>
        <fullName evidence="7">Pre-mRNA-processing protein 40A</fullName>
    </recommendedName>
</protein>
<dbReference type="SUPFAM" id="SSF51045">
    <property type="entry name" value="WW domain"/>
    <property type="match status" value="2"/>
</dbReference>
<dbReference type="PANTHER" id="PTHR11864">
    <property type="entry name" value="PRE-MRNA-PROCESSING PROTEIN PRP40"/>
    <property type="match status" value="1"/>
</dbReference>
<evidence type="ECO:0000259" key="3">
    <source>
        <dbReference type="PROSITE" id="PS50020"/>
    </source>
</evidence>
<feature type="compositionally biased region" description="Low complexity" evidence="2">
    <location>
        <begin position="226"/>
        <end position="235"/>
    </location>
</feature>
<feature type="compositionally biased region" description="Basic and acidic residues" evidence="2">
    <location>
        <begin position="944"/>
        <end position="959"/>
    </location>
</feature>
<feature type="region of interest" description="Disordered" evidence="2">
    <location>
        <begin position="887"/>
        <end position="1018"/>
    </location>
</feature>
<feature type="coiled-coil region" evidence="1">
    <location>
        <begin position="600"/>
        <end position="629"/>
    </location>
</feature>
<dbReference type="Proteomes" id="UP000827721">
    <property type="component" value="Unassembled WGS sequence"/>
</dbReference>
<dbReference type="InterPro" id="IPR001202">
    <property type="entry name" value="WW_dom"/>
</dbReference>
<feature type="domain" description="FF" evidence="4">
    <location>
        <begin position="484"/>
        <end position="538"/>
    </location>
</feature>
<feature type="compositionally biased region" description="Basic and acidic residues" evidence="2">
    <location>
        <begin position="993"/>
        <end position="1004"/>
    </location>
</feature>
<feature type="compositionally biased region" description="Polar residues" evidence="2">
    <location>
        <begin position="153"/>
        <end position="177"/>
    </location>
</feature>
<comment type="caution">
    <text evidence="5">The sequence shown here is derived from an EMBL/GenBank/DDBJ whole genome shotgun (WGS) entry which is preliminary data.</text>
</comment>
<dbReference type="InterPro" id="IPR036517">
    <property type="entry name" value="FF_domain_sf"/>
</dbReference>
<name>A0ABQ8HTA8_9ROSI</name>
<dbReference type="Gene3D" id="1.10.10.440">
    <property type="entry name" value="FF domain"/>
    <property type="match status" value="5"/>
</dbReference>
<feature type="domain" description="FF" evidence="4">
    <location>
        <begin position="551"/>
        <end position="606"/>
    </location>
</feature>
<organism evidence="5 6">
    <name type="scientific">Xanthoceras sorbifolium</name>
    <dbReference type="NCBI Taxonomy" id="99658"/>
    <lineage>
        <taxon>Eukaryota</taxon>
        <taxon>Viridiplantae</taxon>
        <taxon>Streptophyta</taxon>
        <taxon>Embryophyta</taxon>
        <taxon>Tracheophyta</taxon>
        <taxon>Spermatophyta</taxon>
        <taxon>Magnoliopsida</taxon>
        <taxon>eudicotyledons</taxon>
        <taxon>Gunneridae</taxon>
        <taxon>Pentapetalae</taxon>
        <taxon>rosids</taxon>
        <taxon>malvids</taxon>
        <taxon>Sapindales</taxon>
        <taxon>Sapindaceae</taxon>
        <taxon>Xanthoceroideae</taxon>
        <taxon>Xanthoceras</taxon>
    </lineage>
</organism>
<feature type="domain" description="WW" evidence="3">
    <location>
        <begin position="271"/>
        <end position="304"/>
    </location>
</feature>
<reference evidence="5 6" key="1">
    <citation type="submission" date="2021-02" db="EMBL/GenBank/DDBJ databases">
        <title>Plant Genome Project.</title>
        <authorList>
            <person name="Zhang R.-G."/>
        </authorList>
    </citation>
    <scope>NUCLEOTIDE SEQUENCE [LARGE SCALE GENOMIC DNA]</scope>
    <source>
        <tissue evidence="5">Leaves</tissue>
    </source>
</reference>
<feature type="compositionally biased region" description="Basic and acidic residues" evidence="2">
    <location>
        <begin position="887"/>
        <end position="935"/>
    </location>
</feature>
<sequence length="1018" mass="115383">MLFNTRSPSFEQSNYIALYFVFDELLKEACLCSGMANNSQSSGQYRPGLPTQQGQSFIPAPSQQFRPVGPGISSSNVGMPAIQSQPVQFSQPMQQFPPRPSQSVHSAMPSSQAIPAPYGQPNRPFTAGSPQSQHTAPAMNSHMPGLGAPGMPPSSSYTFVPSSYGQPQNHMNASSQFQPMPQMHAPVAGQPWMSSANHGASLVTPVQQTGQQVPVPSSTDTAAHIPSSSQPSSSDWQEHSSSDGRRYYYNKRTKQSSWEKPVELMTPIERADASTVWKEFTTPEGKKYYYNKATKQSKWSIPEELKLAREQAQMAVSQGTQLELGANSNVPAAVAVSSAETPAASTSVSSNISSTLSGVASSPVPVTPVVAVTNTTPVVVSGSSVVPVTHSAGAIITVVQPTMANPLNVGAGSISVIPDMVNANTNIKSGFGNVVSQDAANSLDGASVQDIEEAKKGMAVAGKINVTPVEEKAPDDEPLIYANKLEAKNAFKALLESANVQSDWTWEQTMREIINDKRYGALKTLGERKQAFNEYLGQRKKLEAEGRRMRQKKAREEFTKMLEESKELTSSTKWSKAVSMFENDERFKAVERVRDREDLFDNYMVELERKEKEKAAEEHRNNIAEYKKFLESCEFIKVNSQWRKVQDRLEDDERCSRLEKIDRLIIFQDYIRDLEKEEEEQKKIQKDQLRRTERKNRDEFRKLLEEHVADGTFTAKTHWRDYCLKVRDLPQYHAVATNTSGSTPKELFEDVSEELEKQYHEDKTRIKDTMKLGKITVASTWTFEDFKAAVLEDVGSPEISDINLKLVYEELLERAKEKEEKEAKKRQRLADDFTKLLHSYKEITVSSTWEDSKPLFEESQEYKSIGEENFRRQIFEEYISHLIEKAKEKERRREEEKAKKEKDREEKEKRKEKERKEKEREREREKGKERTRKDDTDSENADVTDGHGHREDKKKEKDKDRKHRKRHLTAADDHAYSPESDNESRHKKHKRDHRDGSRRNGGHDELEDGELGEDGEIQ</sequence>
<evidence type="ECO:0000256" key="1">
    <source>
        <dbReference type="SAM" id="Coils"/>
    </source>
</evidence>
<keyword evidence="1" id="KW-0175">Coiled coil</keyword>
<dbReference type="EMBL" id="JAFEMO010000007">
    <property type="protein sequence ID" value="KAH7567558.1"/>
    <property type="molecule type" value="Genomic_DNA"/>
</dbReference>
<feature type="domain" description="FF" evidence="4">
    <location>
        <begin position="826"/>
        <end position="881"/>
    </location>
</feature>
<feature type="region of interest" description="Disordered" evidence="2">
    <location>
        <begin position="90"/>
        <end position="177"/>
    </location>
</feature>
<evidence type="ECO:0000256" key="2">
    <source>
        <dbReference type="SAM" id="MobiDB-lite"/>
    </source>
</evidence>
<feature type="region of interest" description="Disordered" evidence="2">
    <location>
        <begin position="207"/>
        <end position="243"/>
    </location>
</feature>
<feature type="compositionally biased region" description="Acidic residues" evidence="2">
    <location>
        <begin position="1005"/>
        <end position="1018"/>
    </location>
</feature>
<feature type="domain" description="FF" evidence="4">
    <location>
        <begin position="612"/>
        <end position="673"/>
    </location>
</feature>
<dbReference type="PANTHER" id="PTHR11864:SF0">
    <property type="entry name" value="PRP40 PRE-MRNA PROCESSING FACTOR 40 HOMOLOG A (YEAST)"/>
    <property type="match status" value="1"/>
</dbReference>
<keyword evidence="6" id="KW-1185">Reference proteome</keyword>
<gene>
    <name evidence="5" type="ORF">JRO89_XS07G0092700</name>
</gene>
<dbReference type="SMART" id="SM00441">
    <property type="entry name" value="FF"/>
    <property type="match status" value="5"/>
</dbReference>
<evidence type="ECO:0008006" key="7">
    <source>
        <dbReference type="Google" id="ProtNLM"/>
    </source>
</evidence>
<feature type="compositionally biased region" description="Polar residues" evidence="2">
    <location>
        <begin position="101"/>
        <end position="113"/>
    </location>
</feature>
<dbReference type="Gene3D" id="2.20.70.10">
    <property type="match status" value="2"/>
</dbReference>
<feature type="domain" description="FF" evidence="4">
    <location>
        <begin position="691"/>
        <end position="754"/>
    </location>
</feature>